<gene>
    <name evidence="2" type="ORF">PL9631_1060142</name>
</gene>
<sequence length="47" mass="5209">MKPNQDPKSDQLRSVLSVTTFVILVLGVGFLSVNFILALFHKFSSTI</sequence>
<accession>A0A7Z9DWK7</accession>
<keyword evidence="1" id="KW-0812">Transmembrane</keyword>
<evidence type="ECO:0000313" key="2">
    <source>
        <dbReference type="EMBL" id="VXD12646.1"/>
    </source>
</evidence>
<evidence type="ECO:0000313" key="3">
    <source>
        <dbReference type="Proteomes" id="UP000182190"/>
    </source>
</evidence>
<dbReference type="RefSeq" id="WP_156090664.1">
    <property type="nucleotide sequence ID" value="NZ_LR735026.1"/>
</dbReference>
<keyword evidence="1" id="KW-1133">Transmembrane helix</keyword>
<comment type="caution">
    <text evidence="2">The sequence shown here is derived from an EMBL/GenBank/DDBJ whole genome shotgun (WGS) entry which is preliminary data.</text>
</comment>
<reference evidence="2" key="1">
    <citation type="submission" date="2019-10" db="EMBL/GenBank/DDBJ databases">
        <authorList>
            <consortium name="Genoscope - CEA"/>
            <person name="William W."/>
        </authorList>
    </citation>
    <scope>NUCLEOTIDE SEQUENCE [LARGE SCALE GENOMIC DNA]</scope>
    <source>
        <strain evidence="2">BBR_PRJEB10994</strain>
    </source>
</reference>
<name>A0A7Z9DWK7_9CYAN</name>
<dbReference type="AlphaFoldDB" id="A0A7Z9DWK7"/>
<protein>
    <submittedName>
        <fullName evidence="2">Uncharacterized protein</fullName>
    </submittedName>
</protein>
<feature type="transmembrane region" description="Helical" evidence="1">
    <location>
        <begin position="20"/>
        <end position="40"/>
    </location>
</feature>
<keyword evidence="1" id="KW-0472">Membrane</keyword>
<evidence type="ECO:0000256" key="1">
    <source>
        <dbReference type="SAM" id="Phobius"/>
    </source>
</evidence>
<keyword evidence="3" id="KW-1185">Reference proteome</keyword>
<dbReference type="Proteomes" id="UP000182190">
    <property type="component" value="Unassembled WGS sequence"/>
</dbReference>
<organism evidence="2 3">
    <name type="scientific">Planktothrix paucivesiculata PCC 9631</name>
    <dbReference type="NCBI Taxonomy" id="671071"/>
    <lineage>
        <taxon>Bacteria</taxon>
        <taxon>Bacillati</taxon>
        <taxon>Cyanobacteriota</taxon>
        <taxon>Cyanophyceae</taxon>
        <taxon>Oscillatoriophycideae</taxon>
        <taxon>Oscillatoriales</taxon>
        <taxon>Microcoleaceae</taxon>
        <taxon>Planktothrix</taxon>
    </lineage>
</organism>
<dbReference type="EMBL" id="CZCS02000009">
    <property type="protein sequence ID" value="VXD12646.1"/>
    <property type="molecule type" value="Genomic_DNA"/>
</dbReference>
<proteinExistence type="predicted"/>